<keyword evidence="2" id="KW-1185">Reference proteome</keyword>
<dbReference type="EMBL" id="VUNL01000011">
    <property type="protein sequence ID" value="MSV25503.1"/>
    <property type="molecule type" value="Genomic_DNA"/>
</dbReference>
<name>A0A6I2UTL1_9FIRM</name>
<dbReference type="Pfam" id="PF12669">
    <property type="entry name" value="FeoB_associated"/>
    <property type="match status" value="1"/>
</dbReference>
<comment type="caution">
    <text evidence="1">The sequence shown here is derived from an EMBL/GenBank/DDBJ whole genome shotgun (WGS) entry which is preliminary data.</text>
</comment>
<dbReference type="AlphaFoldDB" id="A0A6I2UTL1"/>
<evidence type="ECO:0000313" key="2">
    <source>
        <dbReference type="Proteomes" id="UP000430222"/>
    </source>
</evidence>
<sequence length="46" mass="4988">MATFLVGALVAAAFFFAVRHVYRNFRDGKEDCCGNCSGCHGCSAKR</sequence>
<dbReference type="Proteomes" id="UP000430222">
    <property type="component" value="Unassembled WGS sequence"/>
</dbReference>
<dbReference type="RefSeq" id="WP_154621260.1">
    <property type="nucleotide sequence ID" value="NZ_CBCTNG010000008.1"/>
</dbReference>
<organism evidence="1 2">
    <name type="scientific">Selenomonas montiformis</name>
    <dbReference type="NCBI Taxonomy" id="2652285"/>
    <lineage>
        <taxon>Bacteria</taxon>
        <taxon>Bacillati</taxon>
        <taxon>Bacillota</taxon>
        <taxon>Negativicutes</taxon>
        <taxon>Selenomonadales</taxon>
        <taxon>Selenomonadaceae</taxon>
        <taxon>Selenomonas</taxon>
    </lineage>
</organism>
<accession>A0A6I2UTL1</accession>
<proteinExistence type="predicted"/>
<evidence type="ECO:0000313" key="1">
    <source>
        <dbReference type="EMBL" id="MSV25503.1"/>
    </source>
</evidence>
<reference evidence="1 2" key="1">
    <citation type="submission" date="2019-08" db="EMBL/GenBank/DDBJ databases">
        <title>In-depth cultivation of the pig gut microbiome towards novel bacterial diversity and tailored functional studies.</title>
        <authorList>
            <person name="Wylensek D."/>
            <person name="Hitch T.C.A."/>
            <person name="Clavel T."/>
        </authorList>
    </citation>
    <scope>NUCLEOTIDE SEQUENCE [LARGE SCALE GENOMIC DNA]</scope>
    <source>
        <strain evidence="2">WCA-380-WT-3B3</strain>
    </source>
</reference>
<protein>
    <submittedName>
        <fullName evidence="1">FeoB-associated Cys-rich membrane protein</fullName>
    </submittedName>
</protein>
<gene>
    <name evidence="1" type="ORF">FYJ78_10005</name>
</gene>